<protein>
    <submittedName>
        <fullName evidence="1">Uncharacterized protein</fullName>
    </submittedName>
</protein>
<organism evidence="1 2">
    <name type="scientific">Trichinella papuae</name>
    <dbReference type="NCBI Taxonomy" id="268474"/>
    <lineage>
        <taxon>Eukaryota</taxon>
        <taxon>Metazoa</taxon>
        <taxon>Ecdysozoa</taxon>
        <taxon>Nematoda</taxon>
        <taxon>Enoplea</taxon>
        <taxon>Dorylaimia</taxon>
        <taxon>Trichinellida</taxon>
        <taxon>Trichinellidae</taxon>
        <taxon>Trichinella</taxon>
    </lineage>
</organism>
<reference evidence="1 2" key="1">
    <citation type="submission" date="2015-01" db="EMBL/GenBank/DDBJ databases">
        <title>Evolution of Trichinella species and genotypes.</title>
        <authorList>
            <person name="Korhonen P.K."/>
            <person name="Edoardo P."/>
            <person name="Giuseppe L.R."/>
            <person name="Gasser R.B."/>
        </authorList>
    </citation>
    <scope>NUCLEOTIDE SEQUENCE [LARGE SCALE GENOMIC DNA]</scope>
    <source>
        <strain evidence="1">ISS1980</strain>
    </source>
</reference>
<sequence>MQYWPFVTSVNMNLSRSTSANRVFSNVPTPTLTSVDERTQLTNERFDPTYPSAHCSSLAPLFFFLLHVYYGSLRVY</sequence>
<feature type="non-terminal residue" evidence="1">
    <location>
        <position position="76"/>
    </location>
</feature>
<dbReference type="EMBL" id="JYDO01001138">
    <property type="protein sequence ID" value="KRZ64400.1"/>
    <property type="molecule type" value="Genomic_DNA"/>
</dbReference>
<accession>A0A0V1LY11</accession>
<dbReference type="AlphaFoldDB" id="A0A0V1LY11"/>
<gene>
    <name evidence="1" type="ORF">T10_11143</name>
</gene>
<name>A0A0V1LY11_9BILA</name>
<dbReference type="OrthoDB" id="5920120at2759"/>
<evidence type="ECO:0000313" key="2">
    <source>
        <dbReference type="Proteomes" id="UP000054843"/>
    </source>
</evidence>
<comment type="caution">
    <text evidence="1">The sequence shown here is derived from an EMBL/GenBank/DDBJ whole genome shotgun (WGS) entry which is preliminary data.</text>
</comment>
<proteinExistence type="predicted"/>
<evidence type="ECO:0000313" key="1">
    <source>
        <dbReference type="EMBL" id="KRZ64400.1"/>
    </source>
</evidence>
<keyword evidence="2" id="KW-1185">Reference proteome</keyword>
<dbReference type="Proteomes" id="UP000054843">
    <property type="component" value="Unassembled WGS sequence"/>
</dbReference>